<sequence length="419" mass="45034">MPWPSETSRDTETFGYIEEEKNRQITGLQLIASENFTSPDVMEATGSVLTNKYAEGYPTKRYYGGNAVVDKIEALAIERVKKLFGADHANVQPHSGASANMAVYLGLVKPGDTILGLSLDHGGHLTHGSPVNASGILYNFKSFRVGDTDERLDFDQIRELALEHRPKMIVAGTTSYPRRLEPEPFKAIADEVGALMMFDIAHIAGLVAGGAHPNPVPFADVVTFTTHKTLRGPRGGCILTTAEHAAAIDKAVFPGSQGGPLQHAIAGKAVAFHEAMQPSFKVYAHQIVTNASALAEALAHQGFRLVSGGTDTHMMVVDLRPFDSELTGKEAQLVLDQAGITLNKNNIPNDPRSPFVTSGVRIGVPSVTTQGMTEKEMPLIAEYIATTLRGRNDPAIVAEVRAKVAALCAKFPVYPSVKK</sequence>
<dbReference type="InterPro" id="IPR015424">
    <property type="entry name" value="PyrdxlP-dep_Trfase"/>
</dbReference>
<evidence type="ECO:0000256" key="4">
    <source>
        <dbReference type="ARBA" id="ARBA00011738"/>
    </source>
</evidence>
<accession>A0A6J7GH18</accession>
<dbReference type="GO" id="GO:0005829">
    <property type="term" value="C:cytosol"/>
    <property type="evidence" value="ECO:0007669"/>
    <property type="project" value="TreeGrafter"/>
</dbReference>
<keyword evidence="7" id="KW-0808">Transferase</keyword>
<dbReference type="InterPro" id="IPR049943">
    <property type="entry name" value="Ser_HO-MeTrfase-like"/>
</dbReference>
<dbReference type="InterPro" id="IPR015422">
    <property type="entry name" value="PyrdxlP-dep_Trfase_small"/>
</dbReference>
<dbReference type="NCBIfam" id="NF000586">
    <property type="entry name" value="PRK00011.1"/>
    <property type="match status" value="1"/>
</dbReference>
<dbReference type="PANTHER" id="PTHR11680">
    <property type="entry name" value="SERINE HYDROXYMETHYLTRANSFERASE"/>
    <property type="match status" value="1"/>
</dbReference>
<evidence type="ECO:0000313" key="10">
    <source>
        <dbReference type="EMBL" id="CAB4905928.1"/>
    </source>
</evidence>
<keyword evidence="6" id="KW-0554">One-carbon metabolism</keyword>
<keyword evidence="8" id="KW-0663">Pyridoxal phosphate</keyword>
<organism evidence="10">
    <name type="scientific">freshwater metagenome</name>
    <dbReference type="NCBI Taxonomy" id="449393"/>
    <lineage>
        <taxon>unclassified sequences</taxon>
        <taxon>metagenomes</taxon>
        <taxon>ecological metagenomes</taxon>
    </lineage>
</organism>
<dbReference type="InterPro" id="IPR015421">
    <property type="entry name" value="PyrdxlP-dep_Trfase_major"/>
</dbReference>
<evidence type="ECO:0000256" key="5">
    <source>
        <dbReference type="ARBA" id="ARBA00022490"/>
    </source>
</evidence>
<reference evidence="10" key="1">
    <citation type="submission" date="2020-05" db="EMBL/GenBank/DDBJ databases">
        <authorList>
            <person name="Chiriac C."/>
            <person name="Salcher M."/>
            <person name="Ghai R."/>
            <person name="Kavagutti S V."/>
        </authorList>
    </citation>
    <scope>NUCLEOTIDE SEQUENCE</scope>
</reference>
<dbReference type="Pfam" id="PF00464">
    <property type="entry name" value="SHMT"/>
    <property type="match status" value="1"/>
</dbReference>
<evidence type="ECO:0000259" key="9">
    <source>
        <dbReference type="Pfam" id="PF00464"/>
    </source>
</evidence>
<protein>
    <submittedName>
        <fullName evidence="10">Unannotated protein</fullName>
    </submittedName>
</protein>
<dbReference type="Gene3D" id="3.90.1150.10">
    <property type="entry name" value="Aspartate Aminotransferase, domain 1"/>
    <property type="match status" value="1"/>
</dbReference>
<dbReference type="GO" id="GO:0035999">
    <property type="term" value="P:tetrahydrofolate interconversion"/>
    <property type="evidence" value="ECO:0007669"/>
    <property type="project" value="InterPro"/>
</dbReference>
<dbReference type="SUPFAM" id="SSF53383">
    <property type="entry name" value="PLP-dependent transferases"/>
    <property type="match status" value="1"/>
</dbReference>
<dbReference type="CDD" id="cd00378">
    <property type="entry name" value="SHMT"/>
    <property type="match status" value="1"/>
</dbReference>
<dbReference type="PIRSF" id="PIRSF000412">
    <property type="entry name" value="SHMT"/>
    <property type="match status" value="1"/>
</dbReference>
<feature type="domain" description="Serine hydroxymethyltransferase-like" evidence="9">
    <location>
        <begin position="9"/>
        <end position="384"/>
    </location>
</feature>
<keyword evidence="5" id="KW-0963">Cytoplasm</keyword>
<comment type="subunit">
    <text evidence="4">Homodimer.</text>
</comment>
<dbReference type="AlphaFoldDB" id="A0A6J7GH18"/>
<dbReference type="EMBL" id="CAFBNR010000037">
    <property type="protein sequence ID" value="CAB4964106.1"/>
    <property type="molecule type" value="Genomic_DNA"/>
</dbReference>
<dbReference type="GO" id="GO:0004372">
    <property type="term" value="F:glycine hydroxymethyltransferase activity"/>
    <property type="evidence" value="ECO:0007669"/>
    <property type="project" value="InterPro"/>
</dbReference>
<comment type="cofactor">
    <cofactor evidence="1">
        <name>pyridoxal 5'-phosphate</name>
        <dbReference type="ChEBI" id="CHEBI:597326"/>
    </cofactor>
</comment>
<proteinExistence type="inferred from homology"/>
<dbReference type="InterPro" id="IPR001085">
    <property type="entry name" value="Ser_HO-MeTrfase"/>
</dbReference>
<name>A0A6J7GH18_9ZZZZ</name>
<dbReference type="PANTHER" id="PTHR11680:SF35">
    <property type="entry name" value="SERINE HYDROXYMETHYLTRANSFERASE 1"/>
    <property type="match status" value="1"/>
</dbReference>
<evidence type="ECO:0000256" key="3">
    <source>
        <dbReference type="ARBA" id="ARBA00006376"/>
    </source>
</evidence>
<comment type="subcellular location">
    <subcellularLocation>
        <location evidence="2">Cytoplasm</location>
    </subcellularLocation>
</comment>
<comment type="similarity">
    <text evidence="3">Belongs to the SHMT family.</text>
</comment>
<dbReference type="GO" id="GO:0030170">
    <property type="term" value="F:pyridoxal phosphate binding"/>
    <property type="evidence" value="ECO:0007669"/>
    <property type="project" value="InterPro"/>
</dbReference>
<evidence type="ECO:0000256" key="8">
    <source>
        <dbReference type="ARBA" id="ARBA00022898"/>
    </source>
</evidence>
<dbReference type="GO" id="GO:0019264">
    <property type="term" value="P:glycine biosynthetic process from serine"/>
    <property type="evidence" value="ECO:0007669"/>
    <property type="project" value="InterPro"/>
</dbReference>
<gene>
    <name evidence="10" type="ORF">UFOPK3573_00915</name>
    <name evidence="11" type="ORF">UFOPK3879_00866</name>
</gene>
<dbReference type="FunFam" id="3.40.640.10:FF:000001">
    <property type="entry name" value="Serine hydroxymethyltransferase"/>
    <property type="match status" value="1"/>
</dbReference>
<evidence type="ECO:0000256" key="6">
    <source>
        <dbReference type="ARBA" id="ARBA00022563"/>
    </source>
</evidence>
<evidence type="ECO:0000313" key="11">
    <source>
        <dbReference type="EMBL" id="CAB4964106.1"/>
    </source>
</evidence>
<evidence type="ECO:0000256" key="7">
    <source>
        <dbReference type="ARBA" id="ARBA00022679"/>
    </source>
</evidence>
<evidence type="ECO:0000256" key="1">
    <source>
        <dbReference type="ARBA" id="ARBA00001933"/>
    </source>
</evidence>
<dbReference type="HAMAP" id="MF_00051">
    <property type="entry name" value="SHMT"/>
    <property type="match status" value="1"/>
</dbReference>
<dbReference type="InterPro" id="IPR039429">
    <property type="entry name" value="SHMT-like_dom"/>
</dbReference>
<dbReference type="Gene3D" id="3.40.640.10">
    <property type="entry name" value="Type I PLP-dependent aspartate aminotransferase-like (Major domain)"/>
    <property type="match status" value="1"/>
</dbReference>
<dbReference type="EMBL" id="CAFBMJ010000070">
    <property type="protein sequence ID" value="CAB4905928.1"/>
    <property type="molecule type" value="Genomic_DNA"/>
</dbReference>
<evidence type="ECO:0000256" key="2">
    <source>
        <dbReference type="ARBA" id="ARBA00004496"/>
    </source>
</evidence>